<reference evidence="1 2" key="1">
    <citation type="submission" date="2018-11" db="EMBL/GenBank/DDBJ databases">
        <title>Complete genome sequence of Nocardioides baekrokdamisoli strain KCTC 39748.</title>
        <authorList>
            <person name="Kang S.W."/>
            <person name="Lee K.C."/>
            <person name="Kim K.K."/>
            <person name="Kim J.S."/>
            <person name="Kim D.S."/>
            <person name="Ko S.H."/>
            <person name="Yang S.H."/>
            <person name="Shin Y.K."/>
            <person name="Lee J.S."/>
        </authorList>
    </citation>
    <scope>NUCLEOTIDE SEQUENCE [LARGE SCALE GENOMIC DNA]</scope>
    <source>
        <strain evidence="1 2">KCTC 39748</strain>
    </source>
</reference>
<protein>
    <recommendedName>
        <fullName evidence="3">Haloacid dehalogenase</fullName>
    </recommendedName>
</protein>
<dbReference type="InterPro" id="IPR051806">
    <property type="entry name" value="HAD-like_SPP"/>
</dbReference>
<keyword evidence="2" id="KW-1185">Reference proteome</keyword>
<evidence type="ECO:0000313" key="1">
    <source>
        <dbReference type="EMBL" id="BBH16138.1"/>
    </source>
</evidence>
<dbReference type="Pfam" id="PF00702">
    <property type="entry name" value="Hydrolase"/>
    <property type="match status" value="1"/>
</dbReference>
<dbReference type="Proteomes" id="UP000271573">
    <property type="component" value="Chromosome"/>
</dbReference>
<dbReference type="InterPro" id="IPR036412">
    <property type="entry name" value="HAD-like_sf"/>
</dbReference>
<sequence length="112" mass="11091">MSSSANATAVLEAAGILGQFDLVVSGITAREQHLAGKPSPDPYAYAARQLGFGTGDTVVIEDAAAGVTSGSAAGAIVVGIDRGAGHEALAAAGADVVVTDLRDLIPEMNDAR</sequence>
<dbReference type="InterPro" id="IPR023214">
    <property type="entry name" value="HAD_sf"/>
</dbReference>
<name>A0A3G9IXW7_9ACTN</name>
<gene>
    <name evidence="1" type="ORF">Back2_04250</name>
</gene>
<evidence type="ECO:0000313" key="2">
    <source>
        <dbReference type="Proteomes" id="UP000271573"/>
    </source>
</evidence>
<accession>A0A3G9IXW7</accession>
<organism evidence="1 2">
    <name type="scientific">Nocardioides baekrokdamisoli</name>
    <dbReference type="NCBI Taxonomy" id="1804624"/>
    <lineage>
        <taxon>Bacteria</taxon>
        <taxon>Bacillati</taxon>
        <taxon>Actinomycetota</taxon>
        <taxon>Actinomycetes</taxon>
        <taxon>Propionibacteriales</taxon>
        <taxon>Nocardioidaceae</taxon>
        <taxon>Nocardioides</taxon>
    </lineage>
</organism>
<dbReference type="AlphaFoldDB" id="A0A3G9IXW7"/>
<proteinExistence type="predicted"/>
<evidence type="ECO:0008006" key="3">
    <source>
        <dbReference type="Google" id="ProtNLM"/>
    </source>
</evidence>
<dbReference type="GO" id="GO:0050308">
    <property type="term" value="F:sugar-phosphatase activity"/>
    <property type="evidence" value="ECO:0007669"/>
    <property type="project" value="TreeGrafter"/>
</dbReference>
<dbReference type="EMBL" id="AP019307">
    <property type="protein sequence ID" value="BBH16138.1"/>
    <property type="molecule type" value="Genomic_DNA"/>
</dbReference>
<dbReference type="Gene3D" id="3.40.50.1000">
    <property type="entry name" value="HAD superfamily/HAD-like"/>
    <property type="match status" value="1"/>
</dbReference>
<dbReference type="PANTHER" id="PTHR43481:SF4">
    <property type="entry name" value="GLYCEROL-1-PHOSPHATE PHOSPHOHYDROLASE 1-RELATED"/>
    <property type="match status" value="1"/>
</dbReference>
<dbReference type="InterPro" id="IPR006439">
    <property type="entry name" value="HAD-SF_hydro_IA"/>
</dbReference>
<dbReference type="SUPFAM" id="SSF56784">
    <property type="entry name" value="HAD-like"/>
    <property type="match status" value="1"/>
</dbReference>
<dbReference type="KEGG" id="nbe:Back2_04250"/>
<dbReference type="NCBIfam" id="TIGR01509">
    <property type="entry name" value="HAD-SF-IA-v3"/>
    <property type="match status" value="1"/>
</dbReference>
<dbReference type="PANTHER" id="PTHR43481">
    <property type="entry name" value="FRUCTOSE-1-PHOSPHATE PHOSPHATASE"/>
    <property type="match status" value="1"/>
</dbReference>